<evidence type="ECO:0000256" key="4">
    <source>
        <dbReference type="HAMAP-Rule" id="MF_01812"/>
    </source>
</evidence>
<proteinExistence type="inferred from homology"/>
<feature type="binding site" evidence="4">
    <location>
        <begin position="118"/>
        <end position="119"/>
    </location>
    <ligand>
        <name>acetyl-CoA</name>
        <dbReference type="ChEBI" id="CHEBI:57288"/>
    </ligand>
</feature>
<reference evidence="6 7" key="1">
    <citation type="submission" date="2019-03" db="EMBL/GenBank/DDBJ databases">
        <title>Draft genome sequences of novel Actinobacteria.</title>
        <authorList>
            <person name="Sahin N."/>
            <person name="Ay H."/>
            <person name="Saygin H."/>
        </authorList>
    </citation>
    <scope>NUCLEOTIDE SEQUENCE [LARGE SCALE GENOMIC DNA]</scope>
    <source>
        <strain evidence="6 7">DSM 41900</strain>
    </source>
</reference>
<comment type="subunit">
    <text evidence="4">Homohexamer; trimer of dimers.</text>
</comment>
<organism evidence="6 7">
    <name type="scientific">Streptomyces hainanensis</name>
    <dbReference type="NCBI Taxonomy" id="402648"/>
    <lineage>
        <taxon>Bacteria</taxon>
        <taxon>Bacillati</taxon>
        <taxon>Actinomycetota</taxon>
        <taxon>Actinomycetes</taxon>
        <taxon>Kitasatosporales</taxon>
        <taxon>Streptomycetaceae</taxon>
        <taxon>Streptomyces</taxon>
    </lineage>
</organism>
<evidence type="ECO:0000256" key="1">
    <source>
        <dbReference type="ARBA" id="ARBA00009213"/>
    </source>
</evidence>
<feature type="domain" description="N-acetyltransferase" evidence="5">
    <location>
        <begin position="3"/>
        <end position="151"/>
    </location>
</feature>
<feature type="binding site" evidence="4">
    <location>
        <begin position="90"/>
        <end position="95"/>
    </location>
    <ligand>
        <name>acetyl-CoA</name>
        <dbReference type="ChEBI" id="CHEBI:57288"/>
    </ligand>
</feature>
<dbReference type="EMBL" id="SMKI01000007">
    <property type="protein sequence ID" value="TDC80038.1"/>
    <property type="molecule type" value="Genomic_DNA"/>
</dbReference>
<gene>
    <name evidence="6" type="ORF">E1283_01235</name>
</gene>
<dbReference type="Pfam" id="PF13530">
    <property type="entry name" value="SCP2_2"/>
    <property type="match status" value="1"/>
</dbReference>
<dbReference type="Proteomes" id="UP000295345">
    <property type="component" value="Unassembled WGS sequence"/>
</dbReference>
<dbReference type="GO" id="GO:0030649">
    <property type="term" value="P:aminoglycoside antibiotic catabolic process"/>
    <property type="evidence" value="ECO:0007669"/>
    <property type="project" value="TreeGrafter"/>
</dbReference>
<dbReference type="PROSITE" id="PS51186">
    <property type="entry name" value="GNAT"/>
    <property type="match status" value="1"/>
</dbReference>
<feature type="binding site" evidence="4">
    <location>
        <begin position="82"/>
        <end position="84"/>
    </location>
    <ligand>
        <name>acetyl-CoA</name>
        <dbReference type="ChEBI" id="CHEBI:57288"/>
    </ligand>
</feature>
<feature type="active site" description="Proton acceptor; via carboxylate" evidence="4">
    <location>
        <position position="409"/>
    </location>
</feature>
<dbReference type="SUPFAM" id="SSF55718">
    <property type="entry name" value="SCP-like"/>
    <property type="match status" value="1"/>
</dbReference>
<dbReference type="InterPro" id="IPR051554">
    <property type="entry name" value="Acetyltransferase_Eis"/>
</dbReference>
<dbReference type="Pfam" id="PF13527">
    <property type="entry name" value="Acetyltransf_9"/>
    <property type="match status" value="1"/>
</dbReference>
<accession>A0A4R4TPA8</accession>
<dbReference type="SUPFAM" id="SSF55729">
    <property type="entry name" value="Acyl-CoA N-acyltransferases (Nat)"/>
    <property type="match status" value="1"/>
</dbReference>
<dbReference type="Gene3D" id="3.30.1050.10">
    <property type="entry name" value="SCP2 sterol-binding domain"/>
    <property type="match status" value="1"/>
</dbReference>
<dbReference type="AlphaFoldDB" id="A0A4R4TPA8"/>
<dbReference type="NCBIfam" id="NF002367">
    <property type="entry name" value="PRK01346.1-4"/>
    <property type="match status" value="1"/>
</dbReference>
<keyword evidence="3 4" id="KW-0012">Acyltransferase</keyword>
<dbReference type="PANTHER" id="PTHR37817:SF1">
    <property type="entry name" value="N-ACETYLTRANSFERASE EIS"/>
    <property type="match status" value="1"/>
</dbReference>
<name>A0A4R4TPA8_9ACTN</name>
<protein>
    <submittedName>
        <fullName evidence="6">GNAT family N-acetyltransferase</fullName>
    </submittedName>
</protein>
<evidence type="ECO:0000313" key="7">
    <source>
        <dbReference type="Proteomes" id="UP000295345"/>
    </source>
</evidence>
<evidence type="ECO:0000313" key="6">
    <source>
        <dbReference type="EMBL" id="TDC80038.1"/>
    </source>
</evidence>
<comment type="caution">
    <text evidence="6">The sequence shown here is derived from an EMBL/GenBank/DDBJ whole genome shotgun (WGS) entry which is preliminary data.</text>
</comment>
<dbReference type="InterPro" id="IPR025559">
    <property type="entry name" value="Eis_dom"/>
</dbReference>
<dbReference type="OrthoDB" id="8399956at2"/>
<dbReference type="RefSeq" id="WP_132815618.1">
    <property type="nucleotide sequence ID" value="NZ_SMKI01000007.1"/>
</dbReference>
<dbReference type="InterPro" id="IPR036527">
    <property type="entry name" value="SCP2_sterol-bd_dom_sf"/>
</dbReference>
<dbReference type="InterPro" id="IPR016181">
    <property type="entry name" value="Acyl_CoA_acyltransferase"/>
</dbReference>
<dbReference type="InterPro" id="IPR000182">
    <property type="entry name" value="GNAT_dom"/>
</dbReference>
<keyword evidence="7" id="KW-1185">Reference proteome</keyword>
<dbReference type="InterPro" id="IPR041380">
    <property type="entry name" value="Acetyltransf_17"/>
</dbReference>
<dbReference type="HAMAP" id="MF_01812">
    <property type="entry name" value="Eis"/>
    <property type="match status" value="1"/>
</dbReference>
<dbReference type="Pfam" id="PF17668">
    <property type="entry name" value="Acetyltransf_17"/>
    <property type="match status" value="1"/>
</dbReference>
<evidence type="ECO:0000259" key="5">
    <source>
        <dbReference type="PROSITE" id="PS51186"/>
    </source>
</evidence>
<feature type="active site" description="Proton donor" evidence="4">
    <location>
        <position position="123"/>
    </location>
</feature>
<sequence length="409" mass="44159">MTIELRGLEAGDWDAWYGGLEWAFGGVPDAPEERALWRELTEIDRSVAAWDGDRIVGSFGAFSFRMAVPGGALVPTSGITMVSVAATHRRRGLLRRMMRSALDDYRAAGVPLAGLTASEPAIYGRFGYGMATRMMRVAIDTSRVTVAVPAAADGITFLVVEPAEAVDRCEALYTRLVPHRPGMLARQPGWEKAPLLDPPQDRDGASELRCVLAERDGELVGYARYALKVRWEASVPDGTVVVRDLEAAEPAAYAALLRFLGEVDLTSTVRLSNRPVDDPLLRLVSDVRRCDPRITDRLYLRPVDVGAALAARTYRTEVDVVLAVEDDFCPWNGGRWRLSGGPKGAVCEPTTDPADLAVDVRALGASYLGDTTLTALAGAGLVRELRPGALEVATTAFGSALAPWLPHGF</sequence>
<keyword evidence="2 4" id="KW-0808">Transferase</keyword>
<evidence type="ECO:0000256" key="2">
    <source>
        <dbReference type="ARBA" id="ARBA00022679"/>
    </source>
</evidence>
<dbReference type="PANTHER" id="PTHR37817">
    <property type="entry name" value="N-ACETYLTRANSFERASE EIS"/>
    <property type="match status" value="1"/>
</dbReference>
<comment type="similarity">
    <text evidence="1 4">Belongs to the acetyltransferase Eis family.</text>
</comment>
<evidence type="ECO:0000256" key="3">
    <source>
        <dbReference type="ARBA" id="ARBA00023315"/>
    </source>
</evidence>
<dbReference type="Gene3D" id="3.40.630.30">
    <property type="match status" value="2"/>
</dbReference>
<dbReference type="InterPro" id="IPR022902">
    <property type="entry name" value="NAcTrfase_Eis"/>
</dbReference>
<dbReference type="GO" id="GO:0034069">
    <property type="term" value="F:aminoglycoside N-acetyltransferase activity"/>
    <property type="evidence" value="ECO:0007669"/>
    <property type="project" value="TreeGrafter"/>
</dbReference>